<dbReference type="EMBL" id="QFXE01000018">
    <property type="protein sequence ID" value="RDH83520.1"/>
    <property type="molecule type" value="Genomic_DNA"/>
</dbReference>
<dbReference type="InterPro" id="IPR004680">
    <property type="entry name" value="Cit_transptr-like_dom"/>
</dbReference>
<keyword evidence="3" id="KW-0813">Transport</keyword>
<keyword evidence="4" id="KW-1003">Cell membrane</keyword>
<evidence type="ECO:0000256" key="2">
    <source>
        <dbReference type="ARBA" id="ARBA00009843"/>
    </source>
</evidence>
<evidence type="ECO:0000259" key="9">
    <source>
        <dbReference type="Pfam" id="PF03600"/>
    </source>
</evidence>
<feature type="domain" description="Citrate transporter-like" evidence="9">
    <location>
        <begin position="29"/>
        <end position="389"/>
    </location>
</feature>
<feature type="transmembrane region" description="Helical" evidence="8">
    <location>
        <begin position="40"/>
        <end position="58"/>
    </location>
</feature>
<dbReference type="PANTHER" id="PTHR43568:SF1">
    <property type="entry name" value="P PROTEIN"/>
    <property type="match status" value="1"/>
</dbReference>
<organism evidence="10 11">
    <name type="scientific">endosymbiont of Escarpia spicata</name>
    <dbReference type="NCBI Taxonomy" id="2200908"/>
    <lineage>
        <taxon>Bacteria</taxon>
        <taxon>Pseudomonadati</taxon>
        <taxon>Pseudomonadota</taxon>
        <taxon>Gammaproteobacteria</taxon>
        <taxon>sulfur-oxidizing symbionts</taxon>
    </lineage>
</organism>
<comment type="similarity">
    <text evidence="2">Belongs to the CitM (TC 2.A.11) transporter family.</text>
</comment>
<feature type="transmembrane region" description="Helical" evidence="8">
    <location>
        <begin position="420"/>
        <end position="444"/>
    </location>
</feature>
<dbReference type="Pfam" id="PF03600">
    <property type="entry name" value="CitMHS"/>
    <property type="match status" value="1"/>
</dbReference>
<keyword evidence="6 8" id="KW-1133">Transmembrane helix</keyword>
<comment type="subcellular location">
    <subcellularLocation>
        <location evidence="1">Cell membrane</location>
        <topology evidence="1">Multi-pass membrane protein</topology>
    </subcellularLocation>
</comment>
<feature type="transmembrane region" description="Helical" evidence="8">
    <location>
        <begin position="236"/>
        <end position="254"/>
    </location>
</feature>
<feature type="transmembrane region" description="Helical" evidence="8">
    <location>
        <begin position="12"/>
        <end position="33"/>
    </location>
</feature>
<keyword evidence="5 8" id="KW-0812">Transmembrane</keyword>
<evidence type="ECO:0000313" key="11">
    <source>
        <dbReference type="Proteomes" id="UP000254771"/>
    </source>
</evidence>
<dbReference type="PRINTS" id="PR00758">
    <property type="entry name" value="ARSENICPUMP"/>
</dbReference>
<dbReference type="Proteomes" id="UP000254771">
    <property type="component" value="Unassembled WGS sequence"/>
</dbReference>
<dbReference type="InterPro" id="IPR051475">
    <property type="entry name" value="Diverse_Ion_Transporter"/>
</dbReference>
<dbReference type="GO" id="GO:0015105">
    <property type="term" value="F:arsenite transmembrane transporter activity"/>
    <property type="evidence" value="ECO:0007669"/>
    <property type="project" value="InterPro"/>
</dbReference>
<dbReference type="AlphaFoldDB" id="A0A370DG43"/>
<feature type="transmembrane region" description="Helical" evidence="8">
    <location>
        <begin position="383"/>
        <end position="408"/>
    </location>
</feature>
<evidence type="ECO:0000256" key="3">
    <source>
        <dbReference type="ARBA" id="ARBA00022448"/>
    </source>
</evidence>
<name>A0A370DG43_9GAMM</name>
<evidence type="ECO:0000256" key="6">
    <source>
        <dbReference type="ARBA" id="ARBA00022989"/>
    </source>
</evidence>
<dbReference type="InterPro" id="IPR000802">
    <property type="entry name" value="Arsenical_pump_ArsB"/>
</dbReference>
<reference evidence="10 11" key="1">
    <citation type="journal article" date="2018" name="ISME J.">
        <title>Endosymbiont genomes yield clues of tubeworm success.</title>
        <authorList>
            <person name="Li Y."/>
            <person name="Liles M.R."/>
            <person name="Halanych K.M."/>
        </authorList>
    </citation>
    <scope>NUCLEOTIDE SEQUENCE [LARGE SCALE GENOMIC DNA]</scope>
    <source>
        <strain evidence="10">A1462</strain>
    </source>
</reference>
<evidence type="ECO:0000313" key="10">
    <source>
        <dbReference type="EMBL" id="RDH83520.1"/>
    </source>
</evidence>
<feature type="transmembrane region" description="Helical" evidence="8">
    <location>
        <begin position="186"/>
        <end position="208"/>
    </location>
</feature>
<evidence type="ECO:0000256" key="7">
    <source>
        <dbReference type="ARBA" id="ARBA00023136"/>
    </source>
</evidence>
<dbReference type="PANTHER" id="PTHR43568">
    <property type="entry name" value="P PROTEIN"/>
    <property type="match status" value="1"/>
</dbReference>
<gene>
    <name evidence="10" type="ORF">DIZ78_13415</name>
</gene>
<feature type="transmembrane region" description="Helical" evidence="8">
    <location>
        <begin position="70"/>
        <end position="95"/>
    </location>
</feature>
<dbReference type="GO" id="GO:0005886">
    <property type="term" value="C:plasma membrane"/>
    <property type="evidence" value="ECO:0007669"/>
    <property type="project" value="UniProtKB-SubCell"/>
</dbReference>
<dbReference type="CDD" id="cd01116">
    <property type="entry name" value="P_permease"/>
    <property type="match status" value="1"/>
</dbReference>
<feature type="transmembrane region" description="Helical" evidence="8">
    <location>
        <begin position="335"/>
        <end position="363"/>
    </location>
</feature>
<keyword evidence="11" id="KW-1185">Reference proteome</keyword>
<proteinExistence type="inferred from homology"/>
<protein>
    <recommendedName>
        <fullName evidence="9">Citrate transporter-like domain-containing protein</fullName>
    </recommendedName>
</protein>
<feature type="transmembrane region" description="Helical" evidence="8">
    <location>
        <begin position="298"/>
        <end position="323"/>
    </location>
</feature>
<keyword evidence="7 8" id="KW-0472">Membrane</keyword>
<accession>A0A370DG43</accession>
<comment type="caution">
    <text evidence="10">The sequence shown here is derived from an EMBL/GenBank/DDBJ whole genome shotgun (WGS) entry which is preliminary data.</text>
</comment>
<feature type="transmembrane region" description="Helical" evidence="8">
    <location>
        <begin position="107"/>
        <end position="135"/>
    </location>
</feature>
<sequence>MHGETATLSHVIFGWDPLLVSAILFIATYAVIVSEKINRAIVAGLGAGLMITLGVLNQEQAIAGVDFNTLGLLTGMMVIVAITRRCGVFQFVAVWSAKKVEARPWGIMLMLSLVTAVLSALLDNVTTVLLIAPVTLLITEELKVNPYPYLFSEIFASNIGGTATLIGDPPNIMIGSAVGMSFNDFLLNTAPITPVIMLVTMLVIYFVWGRSLETSDEARQRVMQFRERDAITDVRLLKQSLLVLSLVIVGFVFAHPLHLEPATIAMFGAGLLLLLNNIGEDAEDQTEDVHHSFAEVEWVTIFFFVGLFIVVSGIEHAGLLQMLGDWVIGLTGGDMAVTAIAILWVSAVASAVVDNIPFVATMIPMIESMAPTFGGAENLMPIWWSLALGACLGGNGSLIGASANLIVAGFAERAGHRIGFLSFMMAAFPLMLLSIVIATVYVYLRYL</sequence>
<evidence type="ECO:0000256" key="1">
    <source>
        <dbReference type="ARBA" id="ARBA00004651"/>
    </source>
</evidence>
<evidence type="ECO:0000256" key="4">
    <source>
        <dbReference type="ARBA" id="ARBA00022475"/>
    </source>
</evidence>
<evidence type="ECO:0000256" key="5">
    <source>
        <dbReference type="ARBA" id="ARBA00022692"/>
    </source>
</evidence>
<evidence type="ECO:0000256" key="8">
    <source>
        <dbReference type="SAM" id="Phobius"/>
    </source>
</evidence>